<organism evidence="3 4">
    <name type="scientific">Asparagus officinalis</name>
    <name type="common">Garden asparagus</name>
    <dbReference type="NCBI Taxonomy" id="4686"/>
    <lineage>
        <taxon>Eukaryota</taxon>
        <taxon>Viridiplantae</taxon>
        <taxon>Streptophyta</taxon>
        <taxon>Embryophyta</taxon>
        <taxon>Tracheophyta</taxon>
        <taxon>Spermatophyta</taxon>
        <taxon>Magnoliopsida</taxon>
        <taxon>Liliopsida</taxon>
        <taxon>Asparagales</taxon>
        <taxon>Asparagaceae</taxon>
        <taxon>Asparagoideae</taxon>
        <taxon>Asparagus</taxon>
    </lineage>
</organism>
<evidence type="ECO:0000256" key="1">
    <source>
        <dbReference type="SAM" id="MobiDB-lite"/>
    </source>
</evidence>
<dbReference type="Gene3D" id="2.60.200.20">
    <property type="match status" value="1"/>
</dbReference>
<feature type="compositionally biased region" description="Basic and acidic residues" evidence="1">
    <location>
        <begin position="9"/>
        <end position="19"/>
    </location>
</feature>
<sequence>MANSTLHLTVDKGPKRGETLSRNPGALIRIGRVVRGNTFAIKDPAISQKHLIIEFSSEISRWTIKDLDTSNGTIVNDANVPSLEPFPLSDGDIVKIGETTSMSVKIDDVGSGGEAEGGLRRGRRRGARSRVVEEEEDDDFVEAPKNLGRGRTRRGNSSRVSKKDEVLDTVLEDSVEVRPRRAVRRRKSLVH</sequence>
<dbReference type="SMART" id="SM00240">
    <property type="entry name" value="FHA"/>
    <property type="match status" value="1"/>
</dbReference>
<dbReference type="AlphaFoldDB" id="A0A5P1EGP5"/>
<dbReference type="PROSITE" id="PS50006">
    <property type="entry name" value="FHA_DOMAIN"/>
    <property type="match status" value="1"/>
</dbReference>
<dbReference type="InterPro" id="IPR050923">
    <property type="entry name" value="Cell_Proc_Reg/RNA_Proc"/>
</dbReference>
<dbReference type="Proteomes" id="UP000243459">
    <property type="component" value="Chromosome 7"/>
</dbReference>
<accession>A0A5P1EGP5</accession>
<dbReference type="InterPro" id="IPR008984">
    <property type="entry name" value="SMAD_FHA_dom_sf"/>
</dbReference>
<feature type="domain" description="FHA" evidence="2">
    <location>
        <begin position="28"/>
        <end position="80"/>
    </location>
</feature>
<feature type="region of interest" description="Disordered" evidence="1">
    <location>
        <begin position="107"/>
        <end position="165"/>
    </location>
</feature>
<proteinExistence type="predicted"/>
<dbReference type="EMBL" id="CM007387">
    <property type="protein sequence ID" value="ONK63230.1"/>
    <property type="molecule type" value="Genomic_DNA"/>
</dbReference>
<dbReference type="Pfam" id="PF00498">
    <property type="entry name" value="FHA"/>
    <property type="match status" value="1"/>
</dbReference>
<evidence type="ECO:0000313" key="4">
    <source>
        <dbReference type="Proteomes" id="UP000243459"/>
    </source>
</evidence>
<reference evidence="4" key="1">
    <citation type="journal article" date="2017" name="Nat. Commun.">
        <title>The asparagus genome sheds light on the origin and evolution of a young Y chromosome.</title>
        <authorList>
            <person name="Harkess A."/>
            <person name="Zhou J."/>
            <person name="Xu C."/>
            <person name="Bowers J.E."/>
            <person name="Van der Hulst R."/>
            <person name="Ayyampalayam S."/>
            <person name="Mercati F."/>
            <person name="Riccardi P."/>
            <person name="McKain M.R."/>
            <person name="Kakrana A."/>
            <person name="Tang H."/>
            <person name="Ray J."/>
            <person name="Groenendijk J."/>
            <person name="Arikit S."/>
            <person name="Mathioni S.M."/>
            <person name="Nakano M."/>
            <person name="Shan H."/>
            <person name="Telgmann-Rauber A."/>
            <person name="Kanno A."/>
            <person name="Yue Z."/>
            <person name="Chen H."/>
            <person name="Li W."/>
            <person name="Chen Y."/>
            <person name="Xu X."/>
            <person name="Zhang Y."/>
            <person name="Luo S."/>
            <person name="Chen H."/>
            <person name="Gao J."/>
            <person name="Mao Z."/>
            <person name="Pires J.C."/>
            <person name="Luo M."/>
            <person name="Kudrna D."/>
            <person name="Wing R.A."/>
            <person name="Meyers B.C."/>
            <person name="Yi K."/>
            <person name="Kong H."/>
            <person name="Lavrijsen P."/>
            <person name="Sunseri F."/>
            <person name="Falavigna A."/>
            <person name="Ye Y."/>
            <person name="Leebens-Mack J.H."/>
            <person name="Chen G."/>
        </authorList>
    </citation>
    <scope>NUCLEOTIDE SEQUENCE [LARGE SCALE GENOMIC DNA]</scope>
    <source>
        <strain evidence="4">cv. DH0086</strain>
    </source>
</reference>
<dbReference type="PANTHER" id="PTHR23308">
    <property type="entry name" value="NUCLEAR INHIBITOR OF PROTEIN PHOSPHATASE-1"/>
    <property type="match status" value="1"/>
</dbReference>
<evidence type="ECO:0000313" key="3">
    <source>
        <dbReference type="EMBL" id="ONK63230.1"/>
    </source>
</evidence>
<protein>
    <recommendedName>
        <fullName evidence="2">FHA domain-containing protein</fullName>
    </recommendedName>
</protein>
<feature type="region of interest" description="Disordered" evidence="1">
    <location>
        <begin position="1"/>
        <end position="22"/>
    </location>
</feature>
<dbReference type="SUPFAM" id="SSF49879">
    <property type="entry name" value="SMAD/FHA domain"/>
    <property type="match status" value="1"/>
</dbReference>
<gene>
    <name evidence="3" type="ORF">A4U43_C07F12730</name>
</gene>
<dbReference type="Gramene" id="ONK63230">
    <property type="protein sequence ID" value="ONK63230"/>
    <property type="gene ID" value="A4U43_C07F12730"/>
</dbReference>
<evidence type="ECO:0000259" key="2">
    <source>
        <dbReference type="PROSITE" id="PS50006"/>
    </source>
</evidence>
<keyword evidence="4" id="KW-1185">Reference proteome</keyword>
<dbReference type="InterPro" id="IPR000253">
    <property type="entry name" value="FHA_dom"/>
</dbReference>
<name>A0A5P1EGP5_ASPOF</name>